<accession>R9PK80</accession>
<reference evidence="1" key="1">
    <citation type="journal article" date="2013" name="Genome Announc.">
        <title>Draft Genome Sequence of Agarivorans albus Strain MKT 106T, an Agarolytic Marine Bacterium.</title>
        <authorList>
            <person name="Yasuike M."/>
            <person name="Nakamura Y."/>
            <person name="Kai W."/>
            <person name="Fujiwara A."/>
            <person name="Fukui Y."/>
            <person name="Satomi M."/>
            <person name="Sano M."/>
        </authorList>
    </citation>
    <scope>NUCLEOTIDE SEQUENCE [LARGE SCALE GENOMIC DNA]</scope>
</reference>
<evidence type="ECO:0000313" key="2">
    <source>
        <dbReference type="Proteomes" id="UP000014461"/>
    </source>
</evidence>
<dbReference type="EMBL" id="BARX01000010">
    <property type="protein sequence ID" value="GAD01774.1"/>
    <property type="molecule type" value="Genomic_DNA"/>
</dbReference>
<proteinExistence type="predicted"/>
<comment type="caution">
    <text evidence="1">The sequence shown here is derived from an EMBL/GenBank/DDBJ whole genome shotgun (WGS) entry which is preliminary data.</text>
</comment>
<sequence>MNLTIKGFLVAMFTAVFWLSLGCSAIVTPPTGAPSNLVLNSVYISPNDQVSSEFGTWKLKGLTVADLWEPLREYNNRNLGYQEDASMWVYSNTPYIVNAKGLAVHQVLWQRDSAKLEWLYPSNQNAESPWRASQIPESIKTKMLRDPKISKFAEFDDTTPDYLWHSAAISYISGLIEPPKLNMLFKNQGQDLVTVYGFRAKNLYSTGGEASDGGSPLNAANNQQTINLNHLNPVSELVFDSPVLIEPSSTATLQVQPIVSDATQGDGEGELTYNLYVLYANGEETVEQFVGTFVQSDAISQMPLW</sequence>
<organism evidence="1 2">
    <name type="scientific">Agarivorans albus MKT 106</name>
    <dbReference type="NCBI Taxonomy" id="1331007"/>
    <lineage>
        <taxon>Bacteria</taxon>
        <taxon>Pseudomonadati</taxon>
        <taxon>Pseudomonadota</taxon>
        <taxon>Gammaproteobacteria</taxon>
        <taxon>Alteromonadales</taxon>
        <taxon>Alteromonadaceae</taxon>
        <taxon>Agarivorans</taxon>
    </lineage>
</organism>
<protein>
    <recommendedName>
        <fullName evidence="3">Lipoprotein</fullName>
    </recommendedName>
</protein>
<dbReference type="Proteomes" id="UP000014461">
    <property type="component" value="Unassembled WGS sequence"/>
</dbReference>
<dbReference type="PROSITE" id="PS51257">
    <property type="entry name" value="PROKAR_LIPOPROTEIN"/>
    <property type="match status" value="1"/>
</dbReference>
<gene>
    <name evidence="1" type="ORF">AALB_1854</name>
</gene>
<dbReference type="AlphaFoldDB" id="R9PK80"/>
<keyword evidence="2" id="KW-1185">Reference proteome</keyword>
<evidence type="ECO:0000313" key="1">
    <source>
        <dbReference type="EMBL" id="GAD01774.1"/>
    </source>
</evidence>
<name>R9PK80_AGAAL</name>
<dbReference type="RefSeq" id="WP_016401542.1">
    <property type="nucleotide sequence ID" value="NZ_BARX01000010.1"/>
</dbReference>
<evidence type="ECO:0008006" key="3">
    <source>
        <dbReference type="Google" id="ProtNLM"/>
    </source>
</evidence>